<dbReference type="SUPFAM" id="SSF51905">
    <property type="entry name" value="FAD/NAD(P)-binding domain"/>
    <property type="match status" value="1"/>
</dbReference>
<name>A0ABP6WBJ1_9PSEU</name>
<feature type="domain" description="FAD-binding" evidence="1">
    <location>
        <begin position="3"/>
        <end position="163"/>
    </location>
</feature>
<evidence type="ECO:0000313" key="3">
    <source>
        <dbReference type="Proteomes" id="UP001500689"/>
    </source>
</evidence>
<protein>
    <submittedName>
        <fullName evidence="2">FAD-dependent monooxygenase</fullName>
    </submittedName>
</protein>
<sequence>MNILVSGAGIAGLSTALDLGVRGHQVTVVERAEHLRVNGSPIDVRGDAIGVTAEMGLLDGIRAKRVDMSERTRFVDRDGTVIARVPNEEANDSADDIELPREDLTNILAAALPPNATIRFRESIDALTEDGDGVDVRFTSGGSARFDLVVGADGLHSRVRKLVFGPESDYLRHLGLYVGLTELPAEDFRADDIGKMYNYPGHMAGITGYHDKALGILLFRSEFLDYDYHDLDVQKRIVTDAFAGHDEWEIPRLLTAADADPEFYFDSVSQIHMPTWHRGRVVLVGDAGHCAALLSGRGTSLALTGGLFLAEELERAGGDHTVAFDHYEKRQRPYVEFAQSTVDDGGNLLVPATEEEITARNTRLVSRPGKNAAGQGVSWSR</sequence>
<comment type="caution">
    <text evidence="2">The sequence shown here is derived from an EMBL/GenBank/DDBJ whole genome shotgun (WGS) entry which is preliminary data.</text>
</comment>
<dbReference type="PRINTS" id="PR00420">
    <property type="entry name" value="RNGMNOXGNASE"/>
</dbReference>
<keyword evidence="3" id="KW-1185">Reference proteome</keyword>
<dbReference type="InterPro" id="IPR036188">
    <property type="entry name" value="FAD/NAD-bd_sf"/>
</dbReference>
<dbReference type="Proteomes" id="UP001500689">
    <property type="component" value="Unassembled WGS sequence"/>
</dbReference>
<dbReference type="InterPro" id="IPR051704">
    <property type="entry name" value="FAD_aromatic-hydroxylase"/>
</dbReference>
<dbReference type="PANTHER" id="PTHR46865">
    <property type="entry name" value="OXIDOREDUCTASE-RELATED"/>
    <property type="match status" value="1"/>
</dbReference>
<reference evidence="3" key="1">
    <citation type="journal article" date="2019" name="Int. J. Syst. Evol. Microbiol.">
        <title>The Global Catalogue of Microorganisms (GCM) 10K type strain sequencing project: providing services to taxonomists for standard genome sequencing and annotation.</title>
        <authorList>
            <consortium name="The Broad Institute Genomics Platform"/>
            <consortium name="The Broad Institute Genome Sequencing Center for Infectious Disease"/>
            <person name="Wu L."/>
            <person name="Ma J."/>
        </authorList>
    </citation>
    <scope>NUCLEOTIDE SEQUENCE [LARGE SCALE GENOMIC DNA]</scope>
    <source>
        <strain evidence="3">JCM 16898</strain>
    </source>
</reference>
<accession>A0ABP6WBJ1</accession>
<evidence type="ECO:0000313" key="2">
    <source>
        <dbReference type="EMBL" id="GAA3547519.1"/>
    </source>
</evidence>
<dbReference type="Gene3D" id="3.50.50.60">
    <property type="entry name" value="FAD/NAD(P)-binding domain"/>
    <property type="match status" value="1"/>
</dbReference>
<dbReference type="InterPro" id="IPR002938">
    <property type="entry name" value="FAD-bd"/>
</dbReference>
<organism evidence="2 3">
    <name type="scientific">Amycolatopsis ultiminotia</name>
    <dbReference type="NCBI Taxonomy" id="543629"/>
    <lineage>
        <taxon>Bacteria</taxon>
        <taxon>Bacillati</taxon>
        <taxon>Actinomycetota</taxon>
        <taxon>Actinomycetes</taxon>
        <taxon>Pseudonocardiales</taxon>
        <taxon>Pseudonocardiaceae</taxon>
        <taxon>Amycolatopsis</taxon>
    </lineage>
</organism>
<dbReference type="GO" id="GO:0004497">
    <property type="term" value="F:monooxygenase activity"/>
    <property type="evidence" value="ECO:0007669"/>
    <property type="project" value="UniProtKB-KW"/>
</dbReference>
<dbReference type="RefSeq" id="WP_344860760.1">
    <property type="nucleotide sequence ID" value="NZ_BAAAZN010000006.1"/>
</dbReference>
<dbReference type="Gene3D" id="3.30.9.10">
    <property type="entry name" value="D-Amino Acid Oxidase, subunit A, domain 2"/>
    <property type="match status" value="1"/>
</dbReference>
<dbReference type="PANTHER" id="PTHR46865:SF2">
    <property type="entry name" value="MONOOXYGENASE"/>
    <property type="match status" value="1"/>
</dbReference>
<keyword evidence="2" id="KW-0560">Oxidoreductase</keyword>
<evidence type="ECO:0000259" key="1">
    <source>
        <dbReference type="Pfam" id="PF01494"/>
    </source>
</evidence>
<dbReference type="Pfam" id="PF01494">
    <property type="entry name" value="FAD_binding_3"/>
    <property type="match status" value="1"/>
</dbReference>
<gene>
    <name evidence="2" type="ORF">GCM10022222_33920</name>
</gene>
<keyword evidence="2" id="KW-0503">Monooxygenase</keyword>
<proteinExistence type="predicted"/>
<dbReference type="EMBL" id="BAAAZN010000006">
    <property type="protein sequence ID" value="GAA3547519.1"/>
    <property type="molecule type" value="Genomic_DNA"/>
</dbReference>